<evidence type="ECO:0000259" key="6">
    <source>
        <dbReference type="PROSITE" id="PS51999"/>
    </source>
</evidence>
<keyword evidence="8" id="KW-1185">Reference proteome</keyword>
<dbReference type="Pfam" id="PF06839">
    <property type="entry name" value="Zn_ribbon_GRF"/>
    <property type="match status" value="1"/>
</dbReference>
<dbReference type="GO" id="GO:0008270">
    <property type="term" value="F:zinc ion binding"/>
    <property type="evidence" value="ECO:0007669"/>
    <property type="project" value="UniProtKB-KW"/>
</dbReference>
<evidence type="ECO:0000256" key="2">
    <source>
        <dbReference type="ARBA" id="ARBA00022771"/>
    </source>
</evidence>
<keyword evidence="3" id="KW-0862">Zinc</keyword>
<evidence type="ECO:0000256" key="3">
    <source>
        <dbReference type="ARBA" id="ARBA00022833"/>
    </source>
</evidence>
<proteinExistence type="predicted"/>
<keyword evidence="5" id="KW-0472">Membrane</keyword>
<evidence type="ECO:0000256" key="1">
    <source>
        <dbReference type="ARBA" id="ARBA00022723"/>
    </source>
</evidence>
<dbReference type="EMBL" id="CAMAPF010000114">
    <property type="protein sequence ID" value="CAH9102244.1"/>
    <property type="molecule type" value="Genomic_DNA"/>
</dbReference>
<feature type="transmembrane region" description="Helical" evidence="5">
    <location>
        <begin position="125"/>
        <end position="144"/>
    </location>
</feature>
<comment type="caution">
    <text evidence="7">The sequence shown here is derived from an EMBL/GenBank/DDBJ whole genome shotgun (WGS) entry which is preliminary data.</text>
</comment>
<dbReference type="PROSITE" id="PS51999">
    <property type="entry name" value="ZF_GRF"/>
    <property type="match status" value="1"/>
</dbReference>
<reference evidence="7" key="1">
    <citation type="submission" date="2022-07" db="EMBL/GenBank/DDBJ databases">
        <authorList>
            <person name="Macas J."/>
            <person name="Novak P."/>
            <person name="Neumann P."/>
        </authorList>
    </citation>
    <scope>NUCLEOTIDE SEQUENCE</scope>
</reference>
<sequence>MSSSSAESQWMDGRRRIKRCECGLQAPVWTATTDKNRGKRFHGCGRFLSAQKCNFFEWVEDEECVTCLRRIDTLLQKITSVEDNFRVKELEMQAEIKSCVRGIGLLKLQNMEEELKMSKKGNKTFSWNVVWFGLLVIILLGSRIY</sequence>
<evidence type="ECO:0000313" key="7">
    <source>
        <dbReference type="EMBL" id="CAH9102244.1"/>
    </source>
</evidence>
<dbReference type="AlphaFoldDB" id="A0AAV0DN17"/>
<keyword evidence="1" id="KW-0479">Metal-binding</keyword>
<gene>
    <name evidence="7" type="ORF">CEPIT_LOCUS15943</name>
</gene>
<keyword evidence="5" id="KW-0812">Transmembrane</keyword>
<organism evidence="7 8">
    <name type="scientific">Cuscuta epithymum</name>
    <dbReference type="NCBI Taxonomy" id="186058"/>
    <lineage>
        <taxon>Eukaryota</taxon>
        <taxon>Viridiplantae</taxon>
        <taxon>Streptophyta</taxon>
        <taxon>Embryophyta</taxon>
        <taxon>Tracheophyta</taxon>
        <taxon>Spermatophyta</taxon>
        <taxon>Magnoliopsida</taxon>
        <taxon>eudicotyledons</taxon>
        <taxon>Gunneridae</taxon>
        <taxon>Pentapetalae</taxon>
        <taxon>asterids</taxon>
        <taxon>lamiids</taxon>
        <taxon>Solanales</taxon>
        <taxon>Convolvulaceae</taxon>
        <taxon>Cuscuteae</taxon>
        <taxon>Cuscuta</taxon>
        <taxon>Cuscuta subgen. Cuscuta</taxon>
    </lineage>
</organism>
<evidence type="ECO:0000313" key="8">
    <source>
        <dbReference type="Proteomes" id="UP001152523"/>
    </source>
</evidence>
<evidence type="ECO:0000256" key="5">
    <source>
        <dbReference type="SAM" id="Phobius"/>
    </source>
</evidence>
<dbReference type="Proteomes" id="UP001152523">
    <property type="component" value="Unassembled WGS sequence"/>
</dbReference>
<protein>
    <recommendedName>
        <fullName evidence="6">GRF-type domain-containing protein</fullName>
    </recommendedName>
</protein>
<dbReference type="PANTHER" id="PTHR33248">
    <property type="entry name" value="ZINC ION-BINDING PROTEIN"/>
    <property type="match status" value="1"/>
</dbReference>
<feature type="domain" description="GRF-type" evidence="6">
    <location>
        <begin position="20"/>
        <end position="62"/>
    </location>
</feature>
<dbReference type="InterPro" id="IPR010666">
    <property type="entry name" value="Znf_GRF"/>
</dbReference>
<keyword evidence="2 4" id="KW-0863">Zinc-finger</keyword>
<name>A0AAV0DN17_9ASTE</name>
<accession>A0AAV0DN17</accession>
<keyword evidence="5" id="KW-1133">Transmembrane helix</keyword>
<evidence type="ECO:0000256" key="4">
    <source>
        <dbReference type="PROSITE-ProRule" id="PRU01343"/>
    </source>
</evidence>